<evidence type="ECO:0000313" key="4">
    <source>
        <dbReference type="Proteomes" id="UP000289220"/>
    </source>
</evidence>
<feature type="domain" description="2'-deoxycytidine 5'-triphosphate deaminase C-terminal" evidence="2">
    <location>
        <begin position="179"/>
        <end position="338"/>
    </location>
</feature>
<protein>
    <submittedName>
        <fullName evidence="3">Deoxycytidine triphosphate deaminase</fullName>
    </submittedName>
</protein>
<organism evidence="3 4">
    <name type="scientific">Brevundimonas mediterranea</name>
    <dbReference type="NCBI Taxonomy" id="74329"/>
    <lineage>
        <taxon>Bacteria</taxon>
        <taxon>Pseudomonadati</taxon>
        <taxon>Pseudomonadota</taxon>
        <taxon>Alphaproteobacteria</taxon>
        <taxon>Caulobacterales</taxon>
        <taxon>Caulobacteraceae</taxon>
        <taxon>Brevundimonas</taxon>
    </lineage>
</organism>
<dbReference type="PANTHER" id="PTHR42680">
    <property type="entry name" value="DCTP DEAMINASE"/>
    <property type="match status" value="1"/>
</dbReference>
<dbReference type="Gene3D" id="2.70.40.10">
    <property type="match status" value="2"/>
</dbReference>
<dbReference type="InterPro" id="IPR053811">
    <property type="entry name" value="DCD_C"/>
</dbReference>
<dbReference type="InterPro" id="IPR010550">
    <property type="entry name" value="DCD_N"/>
</dbReference>
<dbReference type="EMBL" id="UXHF01000026">
    <property type="protein sequence ID" value="VDC49934.1"/>
    <property type="molecule type" value="Genomic_DNA"/>
</dbReference>
<reference evidence="3 4" key="1">
    <citation type="submission" date="2018-11" db="EMBL/GenBank/DDBJ databases">
        <authorList>
            <person name="Peiro R."/>
            <person name="Begona"/>
            <person name="Cbmso G."/>
            <person name="Lopez M."/>
            <person name="Gonzalez S."/>
            <person name="Sacristan E."/>
            <person name="Castillo E."/>
        </authorList>
    </citation>
    <scope>NUCLEOTIDE SEQUENCE [LARGE SCALE GENOMIC DNA]</scope>
    <source>
        <strain evidence="3">Brev_genome</strain>
    </source>
</reference>
<proteinExistence type="predicted"/>
<accession>A0A7Z8Y3C2</accession>
<dbReference type="Pfam" id="PF06559">
    <property type="entry name" value="DCD_N"/>
    <property type="match status" value="1"/>
</dbReference>
<evidence type="ECO:0000313" key="3">
    <source>
        <dbReference type="EMBL" id="VDC49934.1"/>
    </source>
</evidence>
<dbReference type="SUPFAM" id="SSF51283">
    <property type="entry name" value="dUTPase-like"/>
    <property type="match status" value="2"/>
</dbReference>
<dbReference type="RefSeq" id="WP_154726073.1">
    <property type="nucleotide sequence ID" value="NZ_UXHF01000026.1"/>
</dbReference>
<dbReference type="Pfam" id="PF22569">
    <property type="entry name" value="DCD_C"/>
    <property type="match status" value="1"/>
</dbReference>
<gene>
    <name evidence="3" type="primary">dcd</name>
    <name evidence="3" type="ORF">BREV_BREV_01583</name>
</gene>
<dbReference type="PANTHER" id="PTHR42680:SF3">
    <property type="entry name" value="DCTP DEAMINASE"/>
    <property type="match status" value="1"/>
</dbReference>
<comment type="caution">
    <text evidence="3">The sequence shown here is derived from an EMBL/GenBank/DDBJ whole genome shotgun (WGS) entry which is preliminary data.</text>
</comment>
<feature type="domain" description="2'-deoxycytidine 5'-triphosphate deaminase N-terminal" evidence="1">
    <location>
        <begin position="9"/>
        <end position="170"/>
    </location>
</feature>
<keyword evidence="4" id="KW-1185">Reference proteome</keyword>
<dbReference type="GO" id="GO:0009394">
    <property type="term" value="P:2'-deoxyribonucleotide metabolic process"/>
    <property type="evidence" value="ECO:0007669"/>
    <property type="project" value="InterPro"/>
</dbReference>
<dbReference type="InterPro" id="IPR036157">
    <property type="entry name" value="dUTPase-like_sf"/>
</dbReference>
<sequence>MSSFQAPRPGILPAQSIETLIATGAITSDTPFDPDQVQPASLDLRLSDQAWRVRASFLPGRRKVEERIADVAMHAIEITDAGVVLEKGCVYIVRLQERLKLPKGLIARANPKSSTGRVDVFVRLLTDQGASFDDVAEGYDGPLYMEVAPQTFSILVRPGTRLNQLRLKAGDPPKLETRSVGVDLQGGDIVGFRGRRHAGVVDLDHIDGHDPRDFWEPLTLRRGELLLDPGEFYILASSDDVEIPVDQAAEMTPIDPSVGEFRVHYAGFFDPGFGTDEAHGAGSKGVLEVRTHDTPFLLEHGQIVARLVYEPLTERPSRLYGESGSHYQNQGLKLSKHFRAW</sequence>
<evidence type="ECO:0000259" key="2">
    <source>
        <dbReference type="Pfam" id="PF22569"/>
    </source>
</evidence>
<evidence type="ECO:0000259" key="1">
    <source>
        <dbReference type="Pfam" id="PF06559"/>
    </source>
</evidence>
<dbReference type="Proteomes" id="UP000289220">
    <property type="component" value="Unassembled WGS sequence"/>
</dbReference>
<dbReference type="AlphaFoldDB" id="A0A7Z8Y3C2"/>
<dbReference type="GO" id="GO:0008829">
    <property type="term" value="F:dCTP deaminase activity"/>
    <property type="evidence" value="ECO:0007669"/>
    <property type="project" value="InterPro"/>
</dbReference>
<name>A0A7Z8Y3C2_9CAUL</name>